<keyword evidence="2" id="KW-1185">Reference proteome</keyword>
<organism evidence="1 2">
    <name type="scientific">Butyrivibrio fibrisolvens DSM 3071</name>
    <dbReference type="NCBI Taxonomy" id="1121131"/>
    <lineage>
        <taxon>Bacteria</taxon>
        <taxon>Bacillati</taxon>
        <taxon>Bacillota</taxon>
        <taxon>Clostridia</taxon>
        <taxon>Lachnospirales</taxon>
        <taxon>Lachnospiraceae</taxon>
        <taxon>Butyrivibrio</taxon>
    </lineage>
</organism>
<dbReference type="STRING" id="1121131.SAMN02745229_00198"/>
<sequence>MSKELHELTQNGIIFDMKPDAIPYNYRISYKVSLLCMILKMCGGRRGCSLVKIHILFSVLENDKELGDLRKFIHQHGKMDLCVHFNPSVNRALEYSMAYKLVTQQVNGRYKLLPKGRLLVDKIMRDYCLLMEEKNVLDDISINLTEEMISEMHERWQILNDED</sequence>
<proteinExistence type="predicted"/>
<reference evidence="2" key="1">
    <citation type="submission" date="2016-11" db="EMBL/GenBank/DDBJ databases">
        <authorList>
            <person name="Varghese N."/>
            <person name="Submissions S."/>
        </authorList>
    </citation>
    <scope>NUCLEOTIDE SEQUENCE [LARGE SCALE GENOMIC DNA]</scope>
    <source>
        <strain evidence="2">DSM 3071</strain>
    </source>
</reference>
<accession>A0A1M5Q5E1</accession>
<dbReference type="RefSeq" id="WP_073384771.1">
    <property type="nucleotide sequence ID" value="NZ_FQXK01000003.1"/>
</dbReference>
<dbReference type="AlphaFoldDB" id="A0A1M5Q5E1"/>
<dbReference type="EMBL" id="FQXK01000003">
    <property type="protein sequence ID" value="SHH09080.1"/>
    <property type="molecule type" value="Genomic_DNA"/>
</dbReference>
<dbReference type="OrthoDB" id="2989760at2"/>
<dbReference type="Proteomes" id="UP000184278">
    <property type="component" value="Unassembled WGS sequence"/>
</dbReference>
<dbReference type="GeneID" id="89509058"/>
<gene>
    <name evidence="1" type="ORF">SAMN02745229_00198</name>
</gene>
<protein>
    <submittedName>
        <fullName evidence="1">Uncharacterized protein</fullName>
    </submittedName>
</protein>
<evidence type="ECO:0000313" key="1">
    <source>
        <dbReference type="EMBL" id="SHH09080.1"/>
    </source>
</evidence>
<name>A0A1M5Q5E1_BUTFI</name>
<evidence type="ECO:0000313" key="2">
    <source>
        <dbReference type="Proteomes" id="UP000184278"/>
    </source>
</evidence>